<evidence type="ECO:0000313" key="3">
    <source>
        <dbReference type="EMBL" id="KAG9266222.1"/>
    </source>
</evidence>
<name>A0A8T2L8A3_ASTMX</name>
<comment type="caution">
    <text evidence="3">The sequence shown here is derived from an EMBL/GenBank/DDBJ whole genome shotgun (WGS) entry which is preliminary data.</text>
</comment>
<dbReference type="EMBL" id="JAICCE010000017">
    <property type="protein sequence ID" value="KAG9266222.1"/>
    <property type="molecule type" value="Genomic_DNA"/>
</dbReference>
<accession>A0A8T2L8A3</accession>
<gene>
    <name evidence="3" type="primary">L1TD1</name>
    <name evidence="3" type="ORF">AMEX_G20743</name>
</gene>
<evidence type="ECO:0000259" key="2">
    <source>
        <dbReference type="Pfam" id="PF02994"/>
    </source>
</evidence>
<dbReference type="FunFam" id="3.30.70.1820:FF:000002">
    <property type="entry name" value="LINE-1 retrotransposable element ORF1 protein"/>
    <property type="match status" value="1"/>
</dbReference>
<sequence length="185" mass="21226">MESKLMELLKENVTLTSKVDDLENRSRRQNLRIIGLPEGSEGQSPSTFISQLLVEIMGEEIFPQPPELDRAHRALVAKPAQGERPRAVIVRFHRFQEKERALRWAREHPSTMYQGKKILFFPDMSSSLARRRAAFKGIKAKMYKDGVAFALLYPARLRITIGGKHSFFETPAEAEAFYLQHAKQT</sequence>
<dbReference type="Pfam" id="PF02994">
    <property type="entry name" value="Transposase_22"/>
    <property type="match status" value="1"/>
</dbReference>
<dbReference type="PANTHER" id="PTHR11505">
    <property type="entry name" value="L1 TRANSPOSABLE ELEMENT-RELATED"/>
    <property type="match status" value="1"/>
</dbReference>
<dbReference type="InterPro" id="IPR004244">
    <property type="entry name" value="Transposase_22"/>
</dbReference>
<proteinExistence type="inferred from homology"/>
<dbReference type="InterPro" id="IPR043636">
    <property type="entry name" value="L1_RRM_dom"/>
</dbReference>
<comment type="similarity">
    <text evidence="1">Belongs to the transposase 22 family.</text>
</comment>
<organism evidence="3 4">
    <name type="scientific">Astyanax mexicanus</name>
    <name type="common">Blind cave fish</name>
    <name type="synonym">Astyanax fasciatus mexicanus</name>
    <dbReference type="NCBI Taxonomy" id="7994"/>
    <lineage>
        <taxon>Eukaryota</taxon>
        <taxon>Metazoa</taxon>
        <taxon>Chordata</taxon>
        <taxon>Craniata</taxon>
        <taxon>Vertebrata</taxon>
        <taxon>Euteleostomi</taxon>
        <taxon>Actinopterygii</taxon>
        <taxon>Neopterygii</taxon>
        <taxon>Teleostei</taxon>
        <taxon>Ostariophysi</taxon>
        <taxon>Characiformes</taxon>
        <taxon>Characoidei</taxon>
        <taxon>Acestrorhamphidae</taxon>
        <taxon>Acestrorhamphinae</taxon>
        <taxon>Astyanax</taxon>
    </lineage>
</organism>
<evidence type="ECO:0000256" key="1">
    <source>
        <dbReference type="ARBA" id="ARBA00061640"/>
    </source>
</evidence>
<protein>
    <submittedName>
        <fullName evidence="3">LINE-1 type transposase domain-containing protein 1</fullName>
    </submittedName>
</protein>
<feature type="domain" description="L1 transposable element RRM" evidence="2">
    <location>
        <begin position="28"/>
        <end position="119"/>
    </location>
</feature>
<dbReference type="AlphaFoldDB" id="A0A8T2L8A3"/>
<dbReference type="Gene3D" id="3.30.70.1820">
    <property type="entry name" value="L1 transposable element, RRM domain"/>
    <property type="match status" value="1"/>
</dbReference>
<evidence type="ECO:0000313" key="4">
    <source>
        <dbReference type="Proteomes" id="UP000752171"/>
    </source>
</evidence>
<dbReference type="Proteomes" id="UP000752171">
    <property type="component" value="Unassembled WGS sequence"/>
</dbReference>
<reference evidence="3 4" key="1">
    <citation type="submission" date="2021-07" db="EMBL/GenBank/DDBJ databases">
        <authorList>
            <person name="Imarazene B."/>
            <person name="Zahm M."/>
            <person name="Klopp C."/>
            <person name="Cabau C."/>
            <person name="Beille S."/>
            <person name="Jouanno E."/>
            <person name="Castinel A."/>
            <person name="Lluch J."/>
            <person name="Gil L."/>
            <person name="Kuchtly C."/>
            <person name="Lopez Roques C."/>
            <person name="Donnadieu C."/>
            <person name="Parrinello H."/>
            <person name="Journot L."/>
            <person name="Du K."/>
            <person name="Schartl M."/>
            <person name="Retaux S."/>
            <person name="Guiguen Y."/>
        </authorList>
    </citation>
    <scope>NUCLEOTIDE SEQUENCE [LARGE SCALE GENOMIC DNA]</scope>
    <source>
        <strain evidence="3">Pach_M1</strain>
        <tissue evidence="3">Testis</tissue>
    </source>
</reference>